<feature type="region of interest" description="Disordered" evidence="1">
    <location>
        <begin position="37"/>
        <end position="79"/>
    </location>
</feature>
<organism evidence="2 3">
    <name type="scientific">Ogataea polymorpha</name>
    <dbReference type="NCBI Taxonomy" id="460523"/>
    <lineage>
        <taxon>Eukaryota</taxon>
        <taxon>Fungi</taxon>
        <taxon>Dikarya</taxon>
        <taxon>Ascomycota</taxon>
        <taxon>Saccharomycotina</taxon>
        <taxon>Pichiomycetes</taxon>
        <taxon>Pichiales</taxon>
        <taxon>Pichiaceae</taxon>
        <taxon>Ogataea</taxon>
    </lineage>
</organism>
<evidence type="ECO:0000256" key="1">
    <source>
        <dbReference type="SAM" id="MobiDB-lite"/>
    </source>
</evidence>
<feature type="compositionally biased region" description="Basic and acidic residues" evidence="1">
    <location>
        <begin position="442"/>
        <end position="451"/>
    </location>
</feature>
<dbReference type="EMBL" id="JAEUBD010000013">
    <property type="protein sequence ID" value="KAH3678746.1"/>
    <property type="molecule type" value="Genomic_DNA"/>
</dbReference>
<dbReference type="Pfam" id="PF26163">
    <property type="entry name" value="mS26"/>
    <property type="match status" value="1"/>
</dbReference>
<feature type="region of interest" description="Disordered" evidence="1">
    <location>
        <begin position="406"/>
        <end position="432"/>
    </location>
</feature>
<evidence type="ECO:0000313" key="2">
    <source>
        <dbReference type="EMBL" id="KAH3678746.1"/>
    </source>
</evidence>
<name>A0A9P8PUV0_9ASCO</name>
<keyword evidence="3" id="KW-1185">Reference proteome</keyword>
<proteinExistence type="predicted"/>
<dbReference type="InterPro" id="IPR058940">
    <property type="entry name" value="mS26_fungi"/>
</dbReference>
<feature type="region of interest" description="Disordered" evidence="1">
    <location>
        <begin position="370"/>
        <end position="391"/>
    </location>
</feature>
<accession>A0A9P8PUV0</accession>
<dbReference type="CDD" id="cd23703">
    <property type="entry name" value="mS26_PET12"/>
    <property type="match status" value="1"/>
</dbReference>
<feature type="compositionally biased region" description="Basic and acidic residues" evidence="1">
    <location>
        <begin position="422"/>
        <end position="432"/>
    </location>
</feature>
<reference evidence="2" key="2">
    <citation type="submission" date="2021-01" db="EMBL/GenBank/DDBJ databases">
        <authorList>
            <person name="Schikora-Tamarit M.A."/>
        </authorList>
    </citation>
    <scope>NUCLEOTIDE SEQUENCE</scope>
    <source>
        <strain evidence="2">NCAIM Y.01608</strain>
    </source>
</reference>
<feature type="region of interest" description="Disordered" evidence="1">
    <location>
        <begin position="441"/>
        <end position="460"/>
    </location>
</feature>
<feature type="region of interest" description="Disordered" evidence="1">
    <location>
        <begin position="516"/>
        <end position="564"/>
    </location>
</feature>
<reference evidence="2" key="1">
    <citation type="journal article" date="2021" name="Open Biol.">
        <title>Shared evolutionary footprints suggest mitochondrial oxidative damage underlies multiple complex I losses in fungi.</title>
        <authorList>
            <person name="Schikora-Tamarit M.A."/>
            <person name="Marcet-Houben M."/>
            <person name="Nosek J."/>
            <person name="Gabaldon T."/>
        </authorList>
    </citation>
    <scope>NUCLEOTIDE SEQUENCE</scope>
    <source>
        <strain evidence="2">NCAIM Y.01608</strain>
    </source>
</reference>
<protein>
    <submittedName>
        <fullName evidence="2">Uncharacterized protein</fullName>
    </submittedName>
</protein>
<dbReference type="Proteomes" id="UP000788993">
    <property type="component" value="Unassembled WGS sequence"/>
</dbReference>
<evidence type="ECO:0000313" key="3">
    <source>
        <dbReference type="Proteomes" id="UP000788993"/>
    </source>
</evidence>
<sequence>MGKGAARFGGKSGFLPKPREIFKQPYKHVVYQKEPDTGYADGILHPRGTTRELIRPPVVTPEERLQRTARPPKQMPSESELQKMAAEQRANIKQAELRRKYLAESYKTEVSRLERLEAQERRRAEEQAKVEQAAREYKASHAEVYTMPTVESYLEGPFIRPRTEEEKEELRLKREANRRARELEHKQAQAVKLLELYNAAANFAVTDEKLKEMVDSAFSDRKLQAVKDMLSVDLSGLGSQPSPGEFDKTVAEVILGTVNKGPSLDTVEDTLSGFNERILETAQTKMEEKKMELKYHLQRFLVNGLLGSLDLEKADAALVGRERSLVGLVDGKRAGHGLRDRGAGWAGLAHFQLALFAVDLVRSVHATAAGEEKHNQQTHQGGPGHAEHGRADLGAHAGVGELVSHHHRDGSLARDTGSTEKNAQRDKEDDNLFHGCPAQLEQRADEADTSKHKGNQNEWERESREVIIGISIGDKVLGQRGRVPKVVVWRDRLVRTQVCAISVGVRVVSLWVANSPESPSRNVSAGVKVGGSGLHPVKLVEREGRDRAGEDDKQQKQRRTGQQQ</sequence>
<comment type="caution">
    <text evidence="2">The sequence shown here is derived from an EMBL/GenBank/DDBJ whole genome shotgun (WGS) entry which is preliminary data.</text>
</comment>
<feature type="compositionally biased region" description="Basic and acidic residues" evidence="1">
    <location>
        <begin position="538"/>
        <end position="555"/>
    </location>
</feature>
<dbReference type="AlphaFoldDB" id="A0A9P8PUV0"/>
<gene>
    <name evidence="2" type="ORF">OGATHE_000014</name>
</gene>